<sequence>MISLEVLQLGMNFHLEGKIPISLGNLCNIEVLDLNSVNISQNFKEYGGLFSGCIRNSLMELLLPQTSLVGYVLDEVWNLKYLEILNISHNSLLGSIPTIIRSLSSLIILDLSNNHFCGVIPKNIRHLYNLYELSLENNNLEGPLTEDNLATISQLSFLSLSINKLNGMVPFSLCNLKNIVVLDISGNHLSGELPNCWNNDLQFSKYLIPQLSNLMGLHILDLFPNNLSGSIPKSYGNFNAMKLSNKMSHLGDFSSYKENILLDIQGNEYKCEIILPLISVMDLSYNCLYGSIPEELTNLLGLKSLNLSGNNLIGEITNKIGKMHELESLDLSRNSL</sequence>
<gene>
    <name evidence="3" type="primary">LOC120252007</name>
</gene>
<dbReference type="SUPFAM" id="SSF52058">
    <property type="entry name" value="L domain-like"/>
    <property type="match status" value="1"/>
</dbReference>
<reference evidence="2" key="1">
    <citation type="submission" date="2025-05" db="UniProtKB">
        <authorList>
            <consortium name="RefSeq"/>
        </authorList>
    </citation>
    <scope>NUCLEOTIDE SEQUENCE [LARGE SCALE GENOMIC DNA]</scope>
</reference>
<proteinExistence type="predicted"/>
<dbReference type="InterPro" id="IPR001611">
    <property type="entry name" value="Leu-rich_rpt"/>
</dbReference>
<name>A0AB40ANK2_DIOCR</name>
<dbReference type="RefSeq" id="XP_039116561.1">
    <property type="nucleotide sequence ID" value="XM_039260627.1"/>
</dbReference>
<dbReference type="GeneID" id="120252007"/>
<dbReference type="InterPro" id="IPR051848">
    <property type="entry name" value="PGIP"/>
</dbReference>
<dbReference type="Proteomes" id="UP001515500">
    <property type="component" value="Chromosome 1"/>
</dbReference>
<dbReference type="InterPro" id="IPR032675">
    <property type="entry name" value="LRR_dom_sf"/>
</dbReference>
<evidence type="ECO:0000313" key="3">
    <source>
        <dbReference type="RefSeq" id="XP_039116561.1"/>
    </source>
</evidence>
<evidence type="ECO:0000256" key="1">
    <source>
        <dbReference type="ARBA" id="ARBA00004196"/>
    </source>
</evidence>
<dbReference type="AlphaFoldDB" id="A0AB40ANK2"/>
<evidence type="ECO:0000313" key="2">
    <source>
        <dbReference type="Proteomes" id="UP001515500"/>
    </source>
</evidence>
<dbReference type="Gene3D" id="3.80.10.10">
    <property type="entry name" value="Ribonuclease Inhibitor"/>
    <property type="match status" value="1"/>
</dbReference>
<protein>
    <submittedName>
        <fullName evidence="3">LRR receptor-like serine/threonine-protein kinase GSO2</fullName>
    </submittedName>
</protein>
<accession>A0AB40ANK2</accession>
<dbReference type="Pfam" id="PF00560">
    <property type="entry name" value="LRR_1"/>
    <property type="match status" value="5"/>
</dbReference>
<keyword evidence="2" id="KW-1185">Reference proteome</keyword>
<dbReference type="PANTHER" id="PTHR48059">
    <property type="entry name" value="POLYGALACTURONASE INHIBITOR 1"/>
    <property type="match status" value="1"/>
</dbReference>
<dbReference type="PANTHER" id="PTHR48059:SF30">
    <property type="entry name" value="OS06G0587000 PROTEIN"/>
    <property type="match status" value="1"/>
</dbReference>
<organism evidence="2 3">
    <name type="scientific">Dioscorea cayennensis subsp. rotundata</name>
    <name type="common">White Guinea yam</name>
    <name type="synonym">Dioscorea rotundata</name>
    <dbReference type="NCBI Taxonomy" id="55577"/>
    <lineage>
        <taxon>Eukaryota</taxon>
        <taxon>Viridiplantae</taxon>
        <taxon>Streptophyta</taxon>
        <taxon>Embryophyta</taxon>
        <taxon>Tracheophyta</taxon>
        <taxon>Spermatophyta</taxon>
        <taxon>Magnoliopsida</taxon>
        <taxon>Liliopsida</taxon>
        <taxon>Dioscoreales</taxon>
        <taxon>Dioscoreaceae</taxon>
        <taxon>Dioscorea</taxon>
    </lineage>
</organism>
<comment type="subcellular location">
    <subcellularLocation>
        <location evidence="1">Cell envelope</location>
    </subcellularLocation>
</comment>
<reference evidence="3" key="2">
    <citation type="submission" date="2025-08" db="UniProtKB">
        <authorList>
            <consortium name="RefSeq"/>
        </authorList>
    </citation>
    <scope>IDENTIFICATION</scope>
</reference>